<dbReference type="Pfam" id="PF02219">
    <property type="entry name" value="MTHFR"/>
    <property type="match status" value="1"/>
</dbReference>
<dbReference type="GO" id="GO:0004489">
    <property type="term" value="F:methylenetetrahydrofolate reductase [NAD(P)H] activity"/>
    <property type="evidence" value="ECO:0007669"/>
    <property type="project" value="InterPro"/>
</dbReference>
<dbReference type="AlphaFoldDB" id="A0AAW0F6V3"/>
<dbReference type="GO" id="GO:0071949">
    <property type="term" value="F:FAD binding"/>
    <property type="evidence" value="ECO:0007669"/>
    <property type="project" value="TreeGrafter"/>
</dbReference>
<evidence type="ECO:0000256" key="6">
    <source>
        <dbReference type="ARBA" id="ARBA00023002"/>
    </source>
</evidence>
<accession>A0AAW0F6V3</accession>
<dbReference type="Proteomes" id="UP001430356">
    <property type="component" value="Unassembled WGS sequence"/>
</dbReference>
<evidence type="ECO:0000256" key="1">
    <source>
        <dbReference type="ARBA" id="ARBA00001974"/>
    </source>
</evidence>
<sequence>MPVFISDVIAAEDANKWYASFEFYPPRSEKAEHEFMQVQIPAFVRQSPAFLDLTWGAGGRTSDTTMRLCRDLQQAYPDTPVNMHITCTNMAQGLIKEALDFAKANHVRNILALRGDPPSGAEFQANPDGFACAKDLVHYIRSTYGDHFCVSVAGYPEGHPSCIADDGTVSDEDYQKELDYLKEKVDAGAAVIITQLFYDPSRYVEFVRRCREVGISVPILAGLLPITTYAGFQRMVTLCRTNVPKEVRKRVEELKEDPAALREYGVEQCVQMIEYIRAAGIDYRHLHFYTLNNTAQTFNVLRRLNAFVE</sequence>
<protein>
    <submittedName>
        <fullName evidence="7">Methylenetetrahydrofolate reductase</fullName>
    </submittedName>
</protein>
<comment type="cofactor">
    <cofactor evidence="1">
        <name>FAD</name>
        <dbReference type="ChEBI" id="CHEBI:57692"/>
    </cofactor>
</comment>
<gene>
    <name evidence="7" type="ORF">NESM_000298500</name>
</gene>
<dbReference type="Gene3D" id="3.20.20.220">
    <property type="match status" value="1"/>
</dbReference>
<comment type="similarity">
    <text evidence="3">Belongs to the methylenetetrahydrofolate reductase family.</text>
</comment>
<dbReference type="GO" id="GO:0005829">
    <property type="term" value="C:cytosol"/>
    <property type="evidence" value="ECO:0007669"/>
    <property type="project" value="TreeGrafter"/>
</dbReference>
<dbReference type="GO" id="GO:0035999">
    <property type="term" value="P:tetrahydrofolate interconversion"/>
    <property type="evidence" value="ECO:0007669"/>
    <property type="project" value="TreeGrafter"/>
</dbReference>
<dbReference type="GO" id="GO:0009086">
    <property type="term" value="P:methionine biosynthetic process"/>
    <property type="evidence" value="ECO:0007669"/>
    <property type="project" value="TreeGrafter"/>
</dbReference>
<evidence type="ECO:0000313" key="8">
    <source>
        <dbReference type="Proteomes" id="UP001430356"/>
    </source>
</evidence>
<evidence type="ECO:0000256" key="2">
    <source>
        <dbReference type="ARBA" id="ARBA00004777"/>
    </source>
</evidence>
<keyword evidence="5" id="KW-0274">FAD</keyword>
<dbReference type="InterPro" id="IPR003171">
    <property type="entry name" value="Mehydrof_redctse-like"/>
</dbReference>
<dbReference type="CDD" id="cd00537">
    <property type="entry name" value="MTHFR"/>
    <property type="match status" value="1"/>
</dbReference>
<evidence type="ECO:0000256" key="5">
    <source>
        <dbReference type="ARBA" id="ARBA00022827"/>
    </source>
</evidence>
<dbReference type="PANTHER" id="PTHR45754">
    <property type="entry name" value="METHYLENETETRAHYDROFOLATE REDUCTASE"/>
    <property type="match status" value="1"/>
</dbReference>
<evidence type="ECO:0000313" key="7">
    <source>
        <dbReference type="EMBL" id="KAK7202270.1"/>
    </source>
</evidence>
<keyword evidence="4" id="KW-0285">Flavoprotein</keyword>
<proteinExistence type="inferred from homology"/>
<evidence type="ECO:0000256" key="3">
    <source>
        <dbReference type="ARBA" id="ARBA00006743"/>
    </source>
</evidence>
<comment type="caution">
    <text evidence="7">The sequence shown here is derived from an EMBL/GenBank/DDBJ whole genome shotgun (WGS) entry which is preliminary data.</text>
</comment>
<name>A0AAW0F6V3_9TRYP</name>
<dbReference type="InterPro" id="IPR029041">
    <property type="entry name" value="FAD-linked_oxidoreductase-like"/>
</dbReference>
<comment type="pathway">
    <text evidence="2">One-carbon metabolism; tetrahydrofolate interconversion.</text>
</comment>
<organism evidence="7 8">
    <name type="scientific">Novymonas esmeraldas</name>
    <dbReference type="NCBI Taxonomy" id="1808958"/>
    <lineage>
        <taxon>Eukaryota</taxon>
        <taxon>Discoba</taxon>
        <taxon>Euglenozoa</taxon>
        <taxon>Kinetoplastea</taxon>
        <taxon>Metakinetoplastina</taxon>
        <taxon>Trypanosomatida</taxon>
        <taxon>Trypanosomatidae</taxon>
        <taxon>Novymonas</taxon>
    </lineage>
</organism>
<dbReference type="PANTHER" id="PTHR45754:SF3">
    <property type="entry name" value="METHYLENETETRAHYDROFOLATE REDUCTASE (NADPH)"/>
    <property type="match status" value="1"/>
</dbReference>
<keyword evidence="8" id="KW-1185">Reference proteome</keyword>
<dbReference type="EMBL" id="JAECZO010000028">
    <property type="protein sequence ID" value="KAK7202270.1"/>
    <property type="molecule type" value="Genomic_DNA"/>
</dbReference>
<dbReference type="SUPFAM" id="SSF51730">
    <property type="entry name" value="FAD-linked oxidoreductase"/>
    <property type="match status" value="1"/>
</dbReference>
<reference evidence="7 8" key="1">
    <citation type="journal article" date="2021" name="MBio">
        <title>A New Model Trypanosomatid, Novymonas esmeraldas: Genomic Perception of Its 'Candidatus Pandoraea novymonadis' Endosymbiont.</title>
        <authorList>
            <person name="Zakharova A."/>
            <person name="Saura A."/>
            <person name="Butenko A."/>
            <person name="Podesvova L."/>
            <person name="Warmusova S."/>
            <person name="Kostygov A.Y."/>
            <person name="Nenarokova A."/>
            <person name="Lukes J."/>
            <person name="Opperdoes F.R."/>
            <person name="Yurchenko V."/>
        </authorList>
    </citation>
    <scope>NUCLEOTIDE SEQUENCE [LARGE SCALE GENOMIC DNA]</scope>
    <source>
        <strain evidence="7 8">E262AT.01</strain>
    </source>
</reference>
<keyword evidence="6" id="KW-0560">Oxidoreductase</keyword>
<evidence type="ECO:0000256" key="4">
    <source>
        <dbReference type="ARBA" id="ARBA00022630"/>
    </source>
</evidence>